<protein>
    <recommendedName>
        <fullName evidence="2">LytR/CpsA/Psr regulator C-terminal domain-containing protein</fullName>
    </recommendedName>
</protein>
<keyword evidence="1" id="KW-1133">Transmembrane helix</keyword>
<evidence type="ECO:0000256" key="1">
    <source>
        <dbReference type="SAM" id="Phobius"/>
    </source>
</evidence>
<keyword evidence="1" id="KW-0812">Transmembrane</keyword>
<comment type="caution">
    <text evidence="3">The sequence shown here is derived from an EMBL/GenBank/DDBJ whole genome shotgun (WGS) entry which is preliminary data.</text>
</comment>
<accession>A0A1F7JGH7</accession>
<name>A0A1F7JGH7_9BACT</name>
<feature type="transmembrane region" description="Helical" evidence="1">
    <location>
        <begin position="20"/>
        <end position="39"/>
    </location>
</feature>
<dbReference type="AlphaFoldDB" id="A0A1F7JGH7"/>
<reference evidence="3 4" key="1">
    <citation type="journal article" date="2016" name="Nat. Commun.">
        <title>Thousands of microbial genomes shed light on interconnected biogeochemical processes in an aquifer system.</title>
        <authorList>
            <person name="Anantharaman K."/>
            <person name="Brown C.T."/>
            <person name="Hug L.A."/>
            <person name="Sharon I."/>
            <person name="Castelle C.J."/>
            <person name="Probst A.J."/>
            <person name="Thomas B.C."/>
            <person name="Singh A."/>
            <person name="Wilkins M.J."/>
            <person name="Karaoz U."/>
            <person name="Brodie E.L."/>
            <person name="Williams K.H."/>
            <person name="Hubbard S.S."/>
            <person name="Banfield J.F."/>
        </authorList>
    </citation>
    <scope>NUCLEOTIDE SEQUENCE [LARGE SCALE GENOMIC DNA]</scope>
</reference>
<dbReference type="Pfam" id="PF13399">
    <property type="entry name" value="LytR_C"/>
    <property type="match status" value="1"/>
</dbReference>
<proteinExistence type="predicted"/>
<feature type="domain" description="LytR/CpsA/Psr regulator C-terminal" evidence="2">
    <location>
        <begin position="202"/>
        <end position="285"/>
    </location>
</feature>
<evidence type="ECO:0000313" key="4">
    <source>
        <dbReference type="Proteomes" id="UP000178486"/>
    </source>
</evidence>
<keyword evidence="1" id="KW-0472">Membrane</keyword>
<sequence>MILELTLILDSLPMKNRKKIHIYSGLLVLGVIVCIVFFIRSYQLYISRTWNYEGNFAVLNPDELTVTVYMPARESLYTIVLPGSAYVTVPGGYGMYRLEDVRELSMSEKQGDRLLSLTVTASFGLPVMATRESLSIADRVLIFLAEQYYSGRRESLSLADATIFDTETRLDGEQIERLDQYKRITYFAELFWEEGIVNEGLAVGIFNASDTPGLAASLTQSLETIGIRVIDSANWGGAPVSDTCIVRISEAVRSSVTANRLRSFLTCREEILASDDTRFAIRIIVNDVPFRQ</sequence>
<evidence type="ECO:0000259" key="2">
    <source>
        <dbReference type="Pfam" id="PF13399"/>
    </source>
</evidence>
<dbReference type="InterPro" id="IPR027381">
    <property type="entry name" value="LytR/CpsA/Psr_C"/>
</dbReference>
<organism evidence="3 4">
    <name type="scientific">Candidatus Roizmanbacteria bacterium RIFCSPLOWO2_01_FULL_45_11</name>
    <dbReference type="NCBI Taxonomy" id="1802070"/>
    <lineage>
        <taxon>Bacteria</taxon>
        <taxon>Candidatus Roizmaniibacteriota</taxon>
    </lineage>
</organism>
<evidence type="ECO:0000313" key="3">
    <source>
        <dbReference type="EMBL" id="OGK54666.1"/>
    </source>
</evidence>
<gene>
    <name evidence="3" type="ORF">A3B56_00625</name>
</gene>
<dbReference type="EMBL" id="MGAU01000028">
    <property type="protein sequence ID" value="OGK54666.1"/>
    <property type="molecule type" value="Genomic_DNA"/>
</dbReference>
<dbReference type="Proteomes" id="UP000178486">
    <property type="component" value="Unassembled WGS sequence"/>
</dbReference>